<feature type="region of interest" description="Disordered" evidence="4">
    <location>
        <begin position="1191"/>
        <end position="1211"/>
    </location>
</feature>
<protein>
    <recommendedName>
        <fullName evidence="6">Protein cup</fullName>
    </recommendedName>
</protein>
<dbReference type="GO" id="GO:0017148">
    <property type="term" value="P:negative regulation of translation"/>
    <property type="evidence" value="ECO:0007669"/>
    <property type="project" value="TreeGrafter"/>
</dbReference>
<feature type="compositionally biased region" description="Polar residues" evidence="4">
    <location>
        <begin position="86"/>
        <end position="111"/>
    </location>
</feature>
<evidence type="ECO:0000256" key="2">
    <source>
        <dbReference type="ARBA" id="ARBA00022490"/>
    </source>
</evidence>
<feature type="compositionally biased region" description="Polar residues" evidence="4">
    <location>
        <begin position="265"/>
        <end position="287"/>
    </location>
</feature>
<keyword evidence="3" id="KW-0175">Coiled coil</keyword>
<feature type="coiled-coil region" evidence="3">
    <location>
        <begin position="743"/>
        <end position="770"/>
    </location>
</feature>
<sequence>MNTSGALPIDVTVDGRRHSHQVEGSTISEKPNSTAYNCDDIKRYSRLNLFDLRNGLQSRRRPESGIRAGLQSLGIWKFNNGGNAHQNSVNTSREGNGISNSTCGASHSMQMSTHSSVRSQRSPSRRDLNAVSVSNSSLQHNLPHHNLNKNFIDHRSISSSHLMPAFAKRRLAASTNNVTGVGFQNLPGSGNLCYDSNSRSQTPTDIKDVLNLNGISIASNGHVRQRTQGQLYDYPHRGNSSDVHNTYLSPQKKKHEYDRDRDMELQSNNGRLSSPVTLGSSRQSGVSNERRIGSGRLLPRDVNWDFHTTQDRDKTQNMSNVSTAEKEIVGSNSLIQFRSGVRYSDRQYDRIAGGNEYIDRRHLERRSGDENFREKYEYMDNTHSPSFHGSSTKRDFYGADASLSQHTNHNRNRRNHHYNDRNEEPEWFSSGPTSQHDTIELRGFEEIDDHYKSNAIAVNGPVKRANFASSRKVSENSSSLADSILNLSKSKSREELQESLEQERERIHCANKSPTNLLCIKNESEDVANEEEKNKLNGTGDNNGNTNCLKLTRNKSTIDSTLEDFLEKEGTSENRNNTKINAREIEFNFDVFLNPNLDPLTHTLMLGNNSVCEAIGTSRFSRWFGNKVVVNDTQISTGSNNVGNNTTLLPGFGESENETNTLMEFLNKLPHLQDSGISQKAITSVGELEARMREVNVVNEISSGTEKVCLDIKRKEDEERALELILPINNDQLTTGQPKAGEVEAFKKLLEQLGSENKQIQQQHKQLQQHVPPNMQMNVLVSEQNRSAPIPPLNIVHPVTILPSTPRPQQLLLKNEELNKIINPQVLRQQLTNNTDVASISHSQPIQLPMFGNHSEKRLETQNLYQHIQRGEISIRFLEQELSNPNTSLQAKEAIASVLSDYSNISHNQQNSKSGPTGHQQQHSPIPICNSSGKANQNPSPTNPSSEQLLQQPLTHISNANVMIQGQSDRALLLPTHQSSNHQVIPSQRDSQFHTHTTMQNAMMQRKIEEQQLQPDSHKRRQEIQKQSQSNHILLGHSESDIQQKSILLSNNMQQPSQQHISHTIHQQQRHINSPTPLAFTPTSVLRKMTAEKDNVVIQQQNKAVTQNAYTNFQTNQQNTQQPITTQPRMILGGNHSQQLQQMSSSNQSLTQAPQQHPMQAMRNSIGPMKWPIHLVTQNMPSTKPMGRPILKGTFPPQTSSQQNPPQQQMSQISQMMFNKLDFQQIQQQQRMKATQSSQHVLNQPTSPFHQHSQQASGHTTIISQVHQQQLYQQQRVLALQRHQQQQYHLQQQLQHQQHPSIDALNRNICIQSPMTSDNTNVTNKAVAAAAAAVSIINYQRDGGLSPTSNQLAQWFSPELLAQASAGKLPLLNMNQALSLEEFERNMQHSSTVHN</sequence>
<reference evidence="5" key="1">
    <citation type="submission" date="2013-07" db="EMBL/GenBank/DDBJ databases">
        <authorList>
            <person name="Geib S."/>
        </authorList>
    </citation>
    <scope>NUCLEOTIDE SEQUENCE</scope>
</reference>
<feature type="compositionally biased region" description="Polar residues" evidence="4">
    <location>
        <begin position="131"/>
        <end position="140"/>
    </location>
</feature>
<dbReference type="GO" id="GO:0003729">
    <property type="term" value="F:mRNA binding"/>
    <property type="evidence" value="ECO:0007669"/>
    <property type="project" value="TreeGrafter"/>
</dbReference>
<feature type="compositionally biased region" description="Low complexity" evidence="4">
    <location>
        <begin position="1196"/>
        <end position="1211"/>
    </location>
</feature>
<feature type="region of interest" description="Disordered" evidence="4">
    <location>
        <begin position="905"/>
        <end position="948"/>
    </location>
</feature>
<dbReference type="PANTHER" id="PTHR12269:SF1">
    <property type="entry name" value="EUKARYOTIC TRANSLATION INITIATION FACTOR 4E TRANSPORTER"/>
    <property type="match status" value="1"/>
</dbReference>
<accession>W8BMQ0</accession>
<proteinExistence type="evidence at transcript level"/>
<feature type="region of interest" description="Disordered" evidence="4">
    <location>
        <begin position="403"/>
        <end position="435"/>
    </location>
</feature>
<evidence type="ECO:0008006" key="6">
    <source>
        <dbReference type="Google" id="ProtNLM"/>
    </source>
</evidence>
<dbReference type="InterPro" id="IPR018862">
    <property type="entry name" value="eIF4E-T"/>
</dbReference>
<comment type="subcellular location">
    <subcellularLocation>
        <location evidence="1">Cytoplasm</location>
    </subcellularLocation>
</comment>
<dbReference type="GO" id="GO:0005634">
    <property type="term" value="C:nucleus"/>
    <property type="evidence" value="ECO:0007669"/>
    <property type="project" value="TreeGrafter"/>
</dbReference>
<evidence type="ECO:0000256" key="4">
    <source>
        <dbReference type="SAM" id="MobiDB-lite"/>
    </source>
</evidence>
<reference evidence="5" key="2">
    <citation type="journal article" date="2014" name="BMC Genomics">
        <title>A genomic perspective to assessing quality of mass-reared SIT flies used in Mediterranean fruit fly (Ceratitis capitata) eradication in California.</title>
        <authorList>
            <person name="Calla B."/>
            <person name="Hall B."/>
            <person name="Hou S."/>
            <person name="Geib S.M."/>
        </authorList>
    </citation>
    <scope>NUCLEOTIDE SEQUENCE</scope>
</reference>
<dbReference type="OrthoDB" id="8916892at2759"/>
<organism evidence="5">
    <name type="scientific">Ceratitis capitata</name>
    <name type="common">Mediterranean fruit fly</name>
    <name type="synonym">Tephritis capitata</name>
    <dbReference type="NCBI Taxonomy" id="7213"/>
    <lineage>
        <taxon>Eukaryota</taxon>
        <taxon>Metazoa</taxon>
        <taxon>Ecdysozoa</taxon>
        <taxon>Arthropoda</taxon>
        <taxon>Hexapoda</taxon>
        <taxon>Insecta</taxon>
        <taxon>Pterygota</taxon>
        <taxon>Neoptera</taxon>
        <taxon>Endopterygota</taxon>
        <taxon>Diptera</taxon>
        <taxon>Brachycera</taxon>
        <taxon>Muscomorpha</taxon>
        <taxon>Tephritoidea</taxon>
        <taxon>Tephritidae</taxon>
        <taxon>Ceratitis</taxon>
        <taxon>Ceratitis</taxon>
    </lineage>
</organism>
<name>W8BMQ0_CERCA</name>
<evidence type="ECO:0000313" key="5">
    <source>
        <dbReference type="EMBL" id="JAC02376.1"/>
    </source>
</evidence>
<dbReference type="EMBL" id="GAMC01004180">
    <property type="protein sequence ID" value="JAC02376.1"/>
    <property type="molecule type" value="mRNA"/>
</dbReference>
<dbReference type="Pfam" id="PF10477">
    <property type="entry name" value="EIF4E-T"/>
    <property type="match status" value="1"/>
</dbReference>
<evidence type="ECO:0000256" key="1">
    <source>
        <dbReference type="ARBA" id="ARBA00004496"/>
    </source>
</evidence>
<feature type="compositionally biased region" description="Polar residues" evidence="4">
    <location>
        <begin position="238"/>
        <end position="249"/>
    </location>
</feature>
<feature type="region of interest" description="Disordered" evidence="4">
    <location>
        <begin position="86"/>
        <end position="142"/>
    </location>
</feature>
<keyword evidence="2" id="KW-0963">Cytoplasm</keyword>
<evidence type="ECO:0000256" key="3">
    <source>
        <dbReference type="SAM" id="Coils"/>
    </source>
</evidence>
<dbReference type="GO" id="GO:0036464">
    <property type="term" value="C:cytoplasmic ribonucleoprotein granule"/>
    <property type="evidence" value="ECO:0007669"/>
    <property type="project" value="UniProtKB-ARBA"/>
</dbReference>
<feature type="compositionally biased region" description="Basic and acidic residues" evidence="4">
    <location>
        <begin position="255"/>
        <end position="264"/>
    </location>
</feature>
<feature type="region of interest" description="Disordered" evidence="4">
    <location>
        <begin position="234"/>
        <end position="288"/>
    </location>
</feature>
<dbReference type="PANTHER" id="PTHR12269">
    <property type="entry name" value="EUKARYOTIC TRANSLATION INITIATION FACTOR 4E TRANSPORTER"/>
    <property type="match status" value="1"/>
</dbReference>
<feature type="compositionally biased region" description="Low complexity" evidence="4">
    <location>
        <begin position="112"/>
        <end position="122"/>
    </location>
</feature>